<dbReference type="PANTHER" id="PTHR34990">
    <property type="entry name" value="UDP-2,3-DIACYLGLUCOSAMINE HYDROLASE-RELATED"/>
    <property type="match status" value="1"/>
</dbReference>
<sequence length="258" mass="29993">MEQKKFKSIWLSDIHLGTKGCQAERLLDFLYNHSCEELYLVGDIIDGWRLEQSLFWPQAHTNVLRRFLSYAKDDTNVNYITGNHDEFLRSYSPILLGNVKVTDRDTYTSISGKKYLVIHGDQFDLVTKYNKWISKLGSWAYELLMAINRVINFFRKNFNLGYWSFSAYVKHKVKSAVNFISDFESSLAFACKKEGFDGVICGHIHSAANEMIDEIHYMNCGDWVESCTALVEDYEGRFHIIDYSKETYNQNSSEEKVA</sequence>
<name>A0A937HZZ5_9GAMM</name>
<evidence type="ECO:0000256" key="1">
    <source>
        <dbReference type="ARBA" id="ARBA00022475"/>
    </source>
</evidence>
<gene>
    <name evidence="7" type="ORF">ISQ63_03040</name>
</gene>
<evidence type="ECO:0000256" key="3">
    <source>
        <dbReference type="ARBA" id="ARBA00022723"/>
    </source>
</evidence>
<dbReference type="GO" id="GO:0008758">
    <property type="term" value="F:UDP-2,3-diacylglucosamine hydrolase activity"/>
    <property type="evidence" value="ECO:0007669"/>
    <property type="project" value="TreeGrafter"/>
</dbReference>
<evidence type="ECO:0000259" key="6">
    <source>
        <dbReference type="Pfam" id="PF00149"/>
    </source>
</evidence>
<dbReference type="Gene3D" id="3.60.21.10">
    <property type="match status" value="1"/>
</dbReference>
<proteinExistence type="predicted"/>
<keyword evidence="2" id="KW-0997">Cell inner membrane</keyword>
<keyword evidence="3" id="KW-0479">Metal-binding</keyword>
<dbReference type="Pfam" id="PF00149">
    <property type="entry name" value="Metallophos"/>
    <property type="match status" value="1"/>
</dbReference>
<dbReference type="SUPFAM" id="SSF56300">
    <property type="entry name" value="Metallo-dependent phosphatases"/>
    <property type="match status" value="1"/>
</dbReference>
<dbReference type="EMBL" id="JADHQC010000015">
    <property type="protein sequence ID" value="MBL6811844.1"/>
    <property type="molecule type" value="Genomic_DNA"/>
</dbReference>
<accession>A0A937HZZ5</accession>
<dbReference type="Proteomes" id="UP000744438">
    <property type="component" value="Unassembled WGS sequence"/>
</dbReference>
<keyword evidence="1" id="KW-1003">Cell membrane</keyword>
<keyword evidence="5" id="KW-0464">Manganese</keyword>
<dbReference type="PANTHER" id="PTHR34990:SF2">
    <property type="entry name" value="BLL8164 PROTEIN"/>
    <property type="match status" value="1"/>
</dbReference>
<dbReference type="CDD" id="cd07398">
    <property type="entry name" value="MPP_YbbF-LpxH"/>
    <property type="match status" value="1"/>
</dbReference>
<dbReference type="InterPro" id="IPR043461">
    <property type="entry name" value="LpxH-like"/>
</dbReference>
<dbReference type="GO" id="GO:0009245">
    <property type="term" value="P:lipid A biosynthetic process"/>
    <property type="evidence" value="ECO:0007669"/>
    <property type="project" value="TreeGrafter"/>
</dbReference>
<feature type="domain" description="Calcineurin-like phosphoesterase" evidence="6">
    <location>
        <begin position="10"/>
        <end position="206"/>
    </location>
</feature>
<dbReference type="AlphaFoldDB" id="A0A937HZZ5"/>
<evidence type="ECO:0000313" key="7">
    <source>
        <dbReference type="EMBL" id="MBL6811844.1"/>
    </source>
</evidence>
<protein>
    <submittedName>
        <fullName evidence="7">UDP-2,3-diacylglucosamine diphosphatase</fullName>
    </submittedName>
</protein>
<organism evidence="7 8">
    <name type="scientific">SAR86 cluster bacterium</name>
    <dbReference type="NCBI Taxonomy" id="2030880"/>
    <lineage>
        <taxon>Bacteria</taxon>
        <taxon>Pseudomonadati</taxon>
        <taxon>Pseudomonadota</taxon>
        <taxon>Gammaproteobacteria</taxon>
        <taxon>SAR86 cluster</taxon>
    </lineage>
</organism>
<evidence type="ECO:0000313" key="8">
    <source>
        <dbReference type="Proteomes" id="UP000744438"/>
    </source>
</evidence>
<dbReference type="InterPro" id="IPR004843">
    <property type="entry name" value="Calcineurin-like_PHP"/>
</dbReference>
<evidence type="ECO:0000256" key="4">
    <source>
        <dbReference type="ARBA" id="ARBA00023136"/>
    </source>
</evidence>
<comment type="caution">
    <text evidence="7">The sequence shown here is derived from an EMBL/GenBank/DDBJ whole genome shotgun (WGS) entry which is preliminary data.</text>
</comment>
<dbReference type="InterPro" id="IPR029052">
    <property type="entry name" value="Metallo-depent_PP-like"/>
</dbReference>
<evidence type="ECO:0000256" key="2">
    <source>
        <dbReference type="ARBA" id="ARBA00022519"/>
    </source>
</evidence>
<keyword evidence="4" id="KW-0472">Membrane</keyword>
<dbReference type="GO" id="GO:0046872">
    <property type="term" value="F:metal ion binding"/>
    <property type="evidence" value="ECO:0007669"/>
    <property type="project" value="UniProtKB-KW"/>
</dbReference>
<reference evidence="7" key="1">
    <citation type="submission" date="2020-10" db="EMBL/GenBank/DDBJ databases">
        <title>Microbiome of the Black Sea water column analyzed by genome centric metagenomics.</title>
        <authorList>
            <person name="Cabello-Yeves P.J."/>
            <person name="Callieri C."/>
            <person name="Picazo A."/>
            <person name="Mehrshad M."/>
            <person name="Haro-Moreno J.M."/>
            <person name="Roda-Garcia J."/>
            <person name="Dzembekova N."/>
            <person name="Slabakova V."/>
            <person name="Slabakova N."/>
            <person name="Moncheva S."/>
            <person name="Rodriguez-Valera F."/>
        </authorList>
    </citation>
    <scope>NUCLEOTIDE SEQUENCE</scope>
    <source>
        <strain evidence="7">BS307-5m-G49</strain>
    </source>
</reference>
<dbReference type="GO" id="GO:0016020">
    <property type="term" value="C:membrane"/>
    <property type="evidence" value="ECO:0007669"/>
    <property type="project" value="GOC"/>
</dbReference>
<evidence type="ECO:0000256" key="5">
    <source>
        <dbReference type="ARBA" id="ARBA00023211"/>
    </source>
</evidence>